<dbReference type="GO" id="GO:0015174">
    <property type="term" value="F:basic amino acid transmembrane transporter activity"/>
    <property type="evidence" value="ECO:0007669"/>
    <property type="project" value="TreeGrafter"/>
</dbReference>
<proteinExistence type="predicted"/>
<keyword evidence="4 7" id="KW-1133">Transmembrane helix</keyword>
<dbReference type="AlphaFoldDB" id="A0A1Y2G1C1"/>
<comment type="caution">
    <text evidence="9">The sequence shown here is derived from an EMBL/GenBank/DDBJ whole genome shotgun (WGS) entry which is preliminary data.</text>
</comment>
<evidence type="ECO:0000256" key="2">
    <source>
        <dbReference type="ARBA" id="ARBA00022448"/>
    </source>
</evidence>
<dbReference type="Pfam" id="PF07690">
    <property type="entry name" value="MFS_1"/>
    <property type="match status" value="1"/>
</dbReference>
<accession>A0A1Y2G1C1</accession>
<feature type="transmembrane region" description="Helical" evidence="7">
    <location>
        <begin position="343"/>
        <end position="361"/>
    </location>
</feature>
<dbReference type="PANTHER" id="PTHR23501">
    <property type="entry name" value="MAJOR FACILITATOR SUPERFAMILY"/>
    <property type="match status" value="1"/>
</dbReference>
<feature type="transmembrane region" description="Helical" evidence="7">
    <location>
        <begin position="192"/>
        <end position="212"/>
    </location>
</feature>
<name>A0A1Y2G1C1_9BASI</name>
<protein>
    <submittedName>
        <fullName evidence="9">Major facilitator superfamily domain-containing protein</fullName>
    </submittedName>
</protein>
<dbReference type="PROSITE" id="PS50850">
    <property type="entry name" value="MFS"/>
    <property type="match status" value="1"/>
</dbReference>
<feature type="domain" description="Major facilitator superfamily (MFS) profile" evidence="8">
    <location>
        <begin position="41"/>
        <end position="530"/>
    </location>
</feature>
<dbReference type="InterPro" id="IPR036259">
    <property type="entry name" value="MFS_trans_sf"/>
</dbReference>
<feature type="transmembrane region" description="Helical" evidence="7">
    <location>
        <begin position="167"/>
        <end position="186"/>
    </location>
</feature>
<reference evidence="9 10" key="1">
    <citation type="submission" date="2016-07" db="EMBL/GenBank/DDBJ databases">
        <title>Pervasive Adenine N6-methylation of Active Genes in Fungi.</title>
        <authorList>
            <consortium name="DOE Joint Genome Institute"/>
            <person name="Mondo S.J."/>
            <person name="Dannebaum R.O."/>
            <person name="Kuo R.C."/>
            <person name="Labutti K."/>
            <person name="Haridas S."/>
            <person name="Kuo A."/>
            <person name="Salamov A."/>
            <person name="Ahrendt S.R."/>
            <person name="Lipzen A."/>
            <person name="Sullivan W."/>
            <person name="Andreopoulos W.B."/>
            <person name="Clum A."/>
            <person name="Lindquist E."/>
            <person name="Daum C."/>
            <person name="Ramamoorthy G.K."/>
            <person name="Gryganskyi A."/>
            <person name="Culley D."/>
            <person name="Magnuson J.K."/>
            <person name="James T.Y."/>
            <person name="O'Malley M.A."/>
            <person name="Stajich J.E."/>
            <person name="Spatafora J.W."/>
            <person name="Visel A."/>
            <person name="Grigoriev I.V."/>
        </authorList>
    </citation>
    <scope>NUCLEOTIDE SEQUENCE [LARGE SCALE GENOMIC DNA]</scope>
    <source>
        <strain evidence="9 10">62-1032</strain>
    </source>
</reference>
<evidence type="ECO:0000259" key="8">
    <source>
        <dbReference type="PROSITE" id="PS50850"/>
    </source>
</evidence>
<evidence type="ECO:0000256" key="3">
    <source>
        <dbReference type="ARBA" id="ARBA00022692"/>
    </source>
</evidence>
<feature type="transmembrane region" description="Helical" evidence="7">
    <location>
        <begin position="135"/>
        <end position="155"/>
    </location>
</feature>
<feature type="compositionally biased region" description="Low complexity" evidence="6">
    <location>
        <begin position="12"/>
        <end position="29"/>
    </location>
</feature>
<dbReference type="InParanoid" id="A0A1Y2G1C1"/>
<organism evidence="9 10">
    <name type="scientific">Leucosporidium creatinivorum</name>
    <dbReference type="NCBI Taxonomy" id="106004"/>
    <lineage>
        <taxon>Eukaryota</taxon>
        <taxon>Fungi</taxon>
        <taxon>Dikarya</taxon>
        <taxon>Basidiomycota</taxon>
        <taxon>Pucciniomycotina</taxon>
        <taxon>Microbotryomycetes</taxon>
        <taxon>Leucosporidiales</taxon>
        <taxon>Leucosporidium</taxon>
    </lineage>
</organism>
<feature type="transmembrane region" description="Helical" evidence="7">
    <location>
        <begin position="75"/>
        <end position="94"/>
    </location>
</feature>
<dbReference type="InterPro" id="IPR011701">
    <property type="entry name" value="MFS"/>
</dbReference>
<feature type="transmembrane region" description="Helical" evidence="7">
    <location>
        <begin position="106"/>
        <end position="129"/>
    </location>
</feature>
<dbReference type="Proteomes" id="UP000193467">
    <property type="component" value="Unassembled WGS sequence"/>
</dbReference>
<evidence type="ECO:0000256" key="4">
    <source>
        <dbReference type="ARBA" id="ARBA00022989"/>
    </source>
</evidence>
<evidence type="ECO:0000256" key="7">
    <source>
        <dbReference type="SAM" id="Phobius"/>
    </source>
</evidence>
<feature type="region of interest" description="Disordered" evidence="6">
    <location>
        <begin position="1"/>
        <end position="29"/>
    </location>
</feature>
<feature type="transmembrane region" description="Helical" evidence="7">
    <location>
        <begin position="232"/>
        <end position="253"/>
    </location>
</feature>
<gene>
    <name evidence="9" type="ORF">BCR35DRAFT_350315</name>
</gene>
<feature type="transmembrane region" description="Helical" evidence="7">
    <location>
        <begin position="304"/>
        <end position="323"/>
    </location>
</feature>
<keyword evidence="10" id="KW-1185">Reference proteome</keyword>
<dbReference type="OrthoDB" id="3437016at2759"/>
<dbReference type="Gene3D" id="1.20.1250.20">
    <property type="entry name" value="MFS general substrate transporter like domains"/>
    <property type="match status" value="1"/>
</dbReference>
<evidence type="ECO:0000313" key="10">
    <source>
        <dbReference type="Proteomes" id="UP000193467"/>
    </source>
</evidence>
<dbReference type="GO" id="GO:0000329">
    <property type="term" value="C:fungal-type vacuole membrane"/>
    <property type="evidence" value="ECO:0007669"/>
    <property type="project" value="TreeGrafter"/>
</dbReference>
<dbReference type="GO" id="GO:0012505">
    <property type="term" value="C:endomembrane system"/>
    <property type="evidence" value="ECO:0007669"/>
    <property type="project" value="UniProtKB-SubCell"/>
</dbReference>
<feature type="transmembrane region" description="Helical" evidence="7">
    <location>
        <begin position="368"/>
        <end position="388"/>
    </location>
</feature>
<dbReference type="PANTHER" id="PTHR23501:SF191">
    <property type="entry name" value="VACUOLAR BASIC AMINO ACID TRANSPORTER 4"/>
    <property type="match status" value="1"/>
</dbReference>
<dbReference type="SUPFAM" id="SSF103473">
    <property type="entry name" value="MFS general substrate transporter"/>
    <property type="match status" value="1"/>
</dbReference>
<dbReference type="GO" id="GO:0005886">
    <property type="term" value="C:plasma membrane"/>
    <property type="evidence" value="ECO:0007669"/>
    <property type="project" value="TreeGrafter"/>
</dbReference>
<keyword evidence="3 7" id="KW-0812">Transmembrane</keyword>
<feature type="transmembrane region" description="Helical" evidence="7">
    <location>
        <begin position="506"/>
        <end position="525"/>
    </location>
</feature>
<evidence type="ECO:0000256" key="1">
    <source>
        <dbReference type="ARBA" id="ARBA00004127"/>
    </source>
</evidence>
<evidence type="ECO:0000256" key="5">
    <source>
        <dbReference type="ARBA" id="ARBA00023136"/>
    </source>
</evidence>
<feature type="transmembrane region" description="Helical" evidence="7">
    <location>
        <begin position="40"/>
        <end position="63"/>
    </location>
</feature>
<keyword evidence="5 7" id="KW-0472">Membrane</keyword>
<dbReference type="STRING" id="106004.A0A1Y2G1C1"/>
<evidence type="ECO:0000313" key="9">
    <source>
        <dbReference type="EMBL" id="ORY89311.1"/>
    </source>
</evidence>
<sequence>MTSTSVQERNESTPLLATQQQQQPQDLSDPQALPLATRNLILASIWVGVFLGALDTTVVASIASDIASSFEAGNLAGFLGTGYLLTTATFTPLYGRLADIIGRRYASLLSLSLFTLGTLGCGIAPSMLWLVVGRLVAGMGGGGMMAVSSIVASDVVPLRRRGLTQGIANIFYGVGAGLGGPVGGWISDAFSWRAAFLCQIPLLLIALILIFFKVRYIVPGQGKSKREMLGRIDYAGSLTLIGALGSLLLALSYKNNEGLEWSHPLVYGFFTSSAIFWVAFVAAEAWWASEPVLPLSLLKSRNGLFVSVGCFALSFAVFSLLYFLPMHYEIVRAMSASAAGAHLVPNSVALSCGSLFAGWMIRHTGSYYYLLVITGALPVVSFVILTMLDEHSPPWLEWVSVLPSGFGFASLLTGTLIALISSVDRSQMAVSTGLTYLMRYTGQVIGVACSSALLQAILTSSLHRRIVGPGAEEIISRIRHVSTSIGDLSPSLQHEARASYHESLRAVFAMNAGMAALAWLAMWGLKEFDLPGSFKEEEERRNALETPREEQA</sequence>
<dbReference type="InterPro" id="IPR020846">
    <property type="entry name" value="MFS_dom"/>
</dbReference>
<comment type="subcellular location">
    <subcellularLocation>
        <location evidence="1">Endomembrane system</location>
        <topology evidence="1">Multi-pass membrane protein</topology>
    </subcellularLocation>
</comment>
<dbReference type="EMBL" id="MCGR01000006">
    <property type="protein sequence ID" value="ORY89311.1"/>
    <property type="molecule type" value="Genomic_DNA"/>
</dbReference>
<evidence type="ECO:0000256" key="6">
    <source>
        <dbReference type="SAM" id="MobiDB-lite"/>
    </source>
</evidence>
<feature type="transmembrane region" description="Helical" evidence="7">
    <location>
        <begin position="400"/>
        <end position="420"/>
    </location>
</feature>
<feature type="transmembrane region" description="Helical" evidence="7">
    <location>
        <begin position="265"/>
        <end position="283"/>
    </location>
</feature>
<keyword evidence="2" id="KW-0813">Transport</keyword>